<evidence type="ECO:0000313" key="2">
    <source>
        <dbReference type="EMBL" id="OLP79307.1"/>
    </source>
</evidence>
<gene>
    <name evidence="2" type="ORF">AK812_SmicGene40417</name>
</gene>
<evidence type="ECO:0000313" key="3">
    <source>
        <dbReference type="Proteomes" id="UP000186817"/>
    </source>
</evidence>
<dbReference type="OrthoDB" id="10483776at2759"/>
<dbReference type="InterPro" id="IPR002885">
    <property type="entry name" value="PPR_rpt"/>
</dbReference>
<dbReference type="Gene3D" id="1.25.40.10">
    <property type="entry name" value="Tetratricopeptide repeat domain"/>
    <property type="match status" value="1"/>
</dbReference>
<name>A0A1Q9C8W2_SYMMI</name>
<comment type="caution">
    <text evidence="2">The sequence shown here is derived from an EMBL/GenBank/DDBJ whole genome shotgun (WGS) entry which is preliminary data.</text>
</comment>
<dbReference type="InterPro" id="IPR011990">
    <property type="entry name" value="TPR-like_helical_dom_sf"/>
</dbReference>
<dbReference type="Proteomes" id="UP000186817">
    <property type="component" value="Unassembled WGS sequence"/>
</dbReference>
<dbReference type="PROSITE" id="PS51375">
    <property type="entry name" value="PPR"/>
    <property type="match status" value="1"/>
</dbReference>
<dbReference type="NCBIfam" id="TIGR00756">
    <property type="entry name" value="PPR"/>
    <property type="match status" value="1"/>
</dbReference>
<evidence type="ECO:0000256" key="1">
    <source>
        <dbReference type="PROSITE-ProRule" id="PRU00708"/>
    </source>
</evidence>
<dbReference type="AlphaFoldDB" id="A0A1Q9C8W2"/>
<organism evidence="2 3">
    <name type="scientific">Symbiodinium microadriaticum</name>
    <name type="common">Dinoflagellate</name>
    <name type="synonym">Zooxanthella microadriatica</name>
    <dbReference type="NCBI Taxonomy" id="2951"/>
    <lineage>
        <taxon>Eukaryota</taxon>
        <taxon>Sar</taxon>
        <taxon>Alveolata</taxon>
        <taxon>Dinophyceae</taxon>
        <taxon>Suessiales</taxon>
        <taxon>Symbiodiniaceae</taxon>
        <taxon>Symbiodinium</taxon>
    </lineage>
</organism>
<proteinExistence type="predicted"/>
<sequence length="122" mass="13259">MRRRLNAVDASFNAAATAASSGQRWAFALHLVPMATSFGANASLAAMRRAWWRALSRLAAMEDHSVLVDCISYNSLLVALASDGCWRWALSRAERMQAKSLEPDEQTLGACLSACALRCLAK</sequence>
<accession>A0A1Q9C8W2</accession>
<reference evidence="2 3" key="1">
    <citation type="submission" date="2016-02" db="EMBL/GenBank/DDBJ databases">
        <title>Genome analysis of coral dinoflagellate symbionts highlights evolutionary adaptations to a symbiotic lifestyle.</title>
        <authorList>
            <person name="Aranda M."/>
            <person name="Li Y."/>
            <person name="Liew Y.J."/>
            <person name="Baumgarten S."/>
            <person name="Simakov O."/>
            <person name="Wilson M."/>
            <person name="Piel J."/>
            <person name="Ashoor H."/>
            <person name="Bougouffa S."/>
            <person name="Bajic V.B."/>
            <person name="Ryu T."/>
            <person name="Ravasi T."/>
            <person name="Bayer T."/>
            <person name="Micklem G."/>
            <person name="Kim H."/>
            <person name="Bhak J."/>
            <person name="Lajeunesse T.C."/>
            <person name="Voolstra C.R."/>
        </authorList>
    </citation>
    <scope>NUCLEOTIDE SEQUENCE [LARGE SCALE GENOMIC DNA]</scope>
    <source>
        <strain evidence="2 3">CCMP2467</strain>
    </source>
</reference>
<dbReference type="EMBL" id="LSRX01001501">
    <property type="protein sequence ID" value="OLP79307.1"/>
    <property type="molecule type" value="Genomic_DNA"/>
</dbReference>
<feature type="repeat" description="PPR" evidence="1">
    <location>
        <begin position="69"/>
        <end position="103"/>
    </location>
</feature>
<protein>
    <recommendedName>
        <fullName evidence="4">Pentatricopeptide repeat-containing protein, chloroplastic</fullName>
    </recommendedName>
</protein>
<keyword evidence="3" id="KW-1185">Reference proteome</keyword>
<evidence type="ECO:0008006" key="4">
    <source>
        <dbReference type="Google" id="ProtNLM"/>
    </source>
</evidence>